<name>A0A1W6URZ2_VIBAL</name>
<proteinExistence type="predicted"/>
<gene>
    <name evidence="3" type="ORF">K05K4_39930</name>
</gene>
<feature type="region of interest" description="Disordered" evidence="1">
    <location>
        <begin position="1"/>
        <end position="81"/>
    </location>
</feature>
<organism evidence="3">
    <name type="scientific">Vibrio alginolyticus</name>
    <dbReference type="NCBI Taxonomy" id="663"/>
    <lineage>
        <taxon>Bacteria</taxon>
        <taxon>Pseudomonadati</taxon>
        <taxon>Pseudomonadota</taxon>
        <taxon>Gammaproteobacteria</taxon>
        <taxon>Vibrionales</taxon>
        <taxon>Vibrionaceae</taxon>
        <taxon>Vibrio</taxon>
    </lineage>
</organism>
<dbReference type="InterPro" id="IPR044925">
    <property type="entry name" value="His-Me_finger_sf"/>
</dbReference>
<reference evidence="3" key="1">
    <citation type="submission" date="2016-10" db="EMBL/GenBank/DDBJ databases">
        <title>The High Quality Genome of Vibrio alginolyticus K01M1.</title>
        <authorList>
            <person name="Wendling C."/>
            <person name="Chibani C.M."/>
            <person name="Hertel R."/>
            <person name="Sproer C."/>
            <person name="Bunk B."/>
            <person name="Overmann J."/>
            <person name="Roth O."/>
            <person name="Liesegang H."/>
        </authorList>
    </citation>
    <scope>NUCLEOTIDE SEQUENCE</scope>
    <source>
        <strain evidence="3">K05K4</strain>
    </source>
</reference>
<dbReference type="AlphaFoldDB" id="A0A1W6URZ2"/>
<dbReference type="RefSeq" id="WP_015727781.1">
    <property type="nucleotide sequence ID" value="NZ_CP017890.1"/>
</dbReference>
<dbReference type="EMBL" id="CP017903">
    <property type="protein sequence ID" value="ARP20717.1"/>
    <property type="molecule type" value="Genomic_DNA"/>
</dbReference>
<feature type="compositionally biased region" description="Basic residues" evidence="1">
    <location>
        <begin position="21"/>
        <end position="44"/>
    </location>
</feature>
<dbReference type="InterPro" id="IPR003615">
    <property type="entry name" value="HNH_nuc"/>
</dbReference>
<dbReference type="SUPFAM" id="SSF54060">
    <property type="entry name" value="His-Me finger endonucleases"/>
    <property type="match status" value="1"/>
</dbReference>
<sequence>MAEDKAKRAARQKEYNARPENKKKRAANNRARRLMIKKHGKAALKGKDVDHKDGNPRNNAPSNLRIMSRKKNRGRNNNKGK</sequence>
<evidence type="ECO:0000256" key="1">
    <source>
        <dbReference type="SAM" id="MobiDB-lite"/>
    </source>
</evidence>
<feature type="compositionally biased region" description="Basic residues" evidence="1">
    <location>
        <begin position="67"/>
        <end position="81"/>
    </location>
</feature>
<accession>A0A1W6URZ2</accession>
<feature type="compositionally biased region" description="Basic and acidic residues" evidence="1">
    <location>
        <begin position="45"/>
        <end position="55"/>
    </location>
</feature>
<feature type="compositionally biased region" description="Basic and acidic residues" evidence="1">
    <location>
        <begin position="1"/>
        <end position="20"/>
    </location>
</feature>
<evidence type="ECO:0000313" key="3">
    <source>
        <dbReference type="EMBL" id="ARP20717.1"/>
    </source>
</evidence>
<dbReference type="Gene3D" id="3.90.75.20">
    <property type="match status" value="1"/>
</dbReference>
<evidence type="ECO:0000259" key="2">
    <source>
        <dbReference type="Pfam" id="PF13392"/>
    </source>
</evidence>
<dbReference type="Pfam" id="PF13392">
    <property type="entry name" value="HNH_3"/>
    <property type="match status" value="1"/>
</dbReference>
<protein>
    <recommendedName>
        <fullName evidence="2">HNH nuclease domain-containing protein</fullName>
    </recommendedName>
</protein>
<feature type="domain" description="HNH nuclease" evidence="2">
    <location>
        <begin position="36"/>
        <end position="72"/>
    </location>
</feature>